<organism evidence="2 3">
    <name type="scientific">Schizosaccharomyces osmophilus</name>
    <dbReference type="NCBI Taxonomy" id="2545709"/>
    <lineage>
        <taxon>Eukaryota</taxon>
        <taxon>Fungi</taxon>
        <taxon>Dikarya</taxon>
        <taxon>Ascomycota</taxon>
        <taxon>Taphrinomycotina</taxon>
        <taxon>Schizosaccharomycetes</taxon>
        <taxon>Schizosaccharomycetales</taxon>
        <taxon>Schizosaccharomycetaceae</taxon>
        <taxon>Schizosaccharomyces</taxon>
    </lineage>
</organism>
<keyword evidence="3" id="KW-1185">Reference proteome</keyword>
<dbReference type="RefSeq" id="XP_056039046.1">
    <property type="nucleotide sequence ID" value="XM_056183558.1"/>
</dbReference>
<feature type="region of interest" description="Disordered" evidence="1">
    <location>
        <begin position="1"/>
        <end position="90"/>
    </location>
</feature>
<dbReference type="InterPro" id="IPR013745">
    <property type="entry name" value="Bit61/PRR5"/>
</dbReference>
<accession>A0AAE9WFG5</accession>
<dbReference type="GO" id="GO:0038203">
    <property type="term" value="P:TORC2 signaling"/>
    <property type="evidence" value="ECO:0007669"/>
    <property type="project" value="TreeGrafter"/>
</dbReference>
<dbReference type="PANTHER" id="PTHR32428">
    <property type="entry name" value="TARGET OF RAPAMYCIN COMPLEX 2 SUBUNIT BIT61-RELATED"/>
    <property type="match status" value="1"/>
</dbReference>
<dbReference type="Pfam" id="PF08539">
    <property type="entry name" value="HbrB"/>
    <property type="match status" value="1"/>
</dbReference>
<dbReference type="PANTHER" id="PTHR32428:SF2">
    <property type="entry name" value="TARGET OF RAPAMYCIN COMPLEX 2 SUBUNIT BIT61-RELATED"/>
    <property type="match status" value="1"/>
</dbReference>
<reference evidence="2 3" key="1">
    <citation type="journal article" date="2023" name="G3 (Bethesda)">
        <title>A high-quality reference genome for the fission yeast Schizosaccharomyces osmophilus.</title>
        <authorList>
            <person name="Jia G.S."/>
            <person name="Zhang W.C."/>
            <person name="Liang Y."/>
            <person name="Liu X.H."/>
            <person name="Rhind N."/>
            <person name="Pidoux A."/>
            <person name="Brysch-Herzberg M."/>
            <person name="Du L.L."/>
        </authorList>
    </citation>
    <scope>NUCLEOTIDE SEQUENCE [LARGE SCALE GENOMIC DNA]</scope>
    <source>
        <strain evidence="2 3">CBS 15793</strain>
    </source>
</reference>
<feature type="compositionally biased region" description="Low complexity" evidence="1">
    <location>
        <begin position="1"/>
        <end position="15"/>
    </location>
</feature>
<name>A0AAE9WFG5_9SCHI</name>
<feature type="region of interest" description="Disordered" evidence="1">
    <location>
        <begin position="122"/>
        <end position="151"/>
    </location>
</feature>
<dbReference type="InterPro" id="IPR016159">
    <property type="entry name" value="Cullin_repeat-like_dom_sf"/>
</dbReference>
<dbReference type="Proteomes" id="UP001212411">
    <property type="component" value="Chromosome 3"/>
</dbReference>
<feature type="compositionally biased region" description="Polar residues" evidence="1">
    <location>
        <begin position="26"/>
        <end position="35"/>
    </location>
</feature>
<gene>
    <name evidence="2" type="primary">bit61</name>
    <name evidence="2" type="ORF">SOMG_04780</name>
</gene>
<evidence type="ECO:0000313" key="2">
    <source>
        <dbReference type="EMBL" id="WBW74803.1"/>
    </source>
</evidence>
<feature type="compositionally biased region" description="Polar residues" evidence="1">
    <location>
        <begin position="50"/>
        <end position="77"/>
    </location>
</feature>
<dbReference type="GeneID" id="80878247"/>
<sequence>MPDRTSVSSTSSTSSNWTPGARRSSLESPTNTFPFLNQDIEDSRKKEAENTSVDTNTNTSITNRPETPEQKVQQLPFNGQWPFSRRSSQSSSMFAMEDKHWIKHYSKRSGKRKPSLVNQISNTAEQSGEKSSKNQTSLLNHSPHKGRKGKEGLDISALQKSIYGPRSFLRSRKDSFGIFGSSIPQSLVNNQMINGFGAASLAFAKLSKVRSPLDSKFNTNLMSADDTWSILETEVCTLYNWESLHYTIEDLNGILVLHLQSCVRERTMDLFTSHLDSLFPKATNKLSESLFLIPEEYFLSKLLEIWPFFLSSILPYIEGIFLPIKTKIFDSQEKALLPYEINEYCHTNREKLNVQRLMLTSFRDCMILPAADCIQRIIQKQSETLARSDHLSGVYARLFQILSMLASVHSNDQHEKELVKLASKVRSLLIVHE</sequence>
<dbReference type="EMBL" id="CP115613">
    <property type="protein sequence ID" value="WBW74803.1"/>
    <property type="molecule type" value="Genomic_DNA"/>
</dbReference>
<dbReference type="KEGG" id="som:SOMG_04780"/>
<dbReference type="GO" id="GO:0031932">
    <property type="term" value="C:TORC2 complex"/>
    <property type="evidence" value="ECO:0007669"/>
    <property type="project" value="TreeGrafter"/>
</dbReference>
<dbReference type="AlphaFoldDB" id="A0AAE9WFG5"/>
<proteinExistence type="predicted"/>
<dbReference type="SUPFAM" id="SSF74788">
    <property type="entry name" value="Cullin repeat-like"/>
    <property type="match status" value="1"/>
</dbReference>
<evidence type="ECO:0000256" key="1">
    <source>
        <dbReference type="SAM" id="MobiDB-lite"/>
    </source>
</evidence>
<evidence type="ECO:0000313" key="3">
    <source>
        <dbReference type="Proteomes" id="UP001212411"/>
    </source>
</evidence>
<protein>
    <submittedName>
        <fullName evidence="2">Protor-like protein</fullName>
    </submittedName>
</protein>